<evidence type="ECO:0000256" key="1">
    <source>
        <dbReference type="SAM" id="SignalP"/>
    </source>
</evidence>
<proteinExistence type="predicted"/>
<evidence type="ECO:0008006" key="6">
    <source>
        <dbReference type="Google" id="ProtNLM"/>
    </source>
</evidence>
<dbReference type="PROSITE" id="PS51257">
    <property type="entry name" value="PROKAR_LIPOPROTEIN"/>
    <property type="match status" value="1"/>
</dbReference>
<evidence type="ECO:0000313" key="4">
    <source>
        <dbReference type="Proteomes" id="UP000051562"/>
    </source>
</evidence>
<dbReference type="OrthoDB" id="5677277at2"/>
<name>A0A0Q3I3R8_9HYPH</name>
<feature type="signal peptide" evidence="1">
    <location>
        <begin position="1"/>
        <end position="21"/>
    </location>
</feature>
<dbReference type="EMBL" id="FUYX01000002">
    <property type="protein sequence ID" value="SKB46772.1"/>
    <property type="molecule type" value="Genomic_DNA"/>
</dbReference>
<evidence type="ECO:0000313" key="5">
    <source>
        <dbReference type="Proteomes" id="UP000190130"/>
    </source>
</evidence>
<reference evidence="2 4" key="1">
    <citation type="submission" date="2015-10" db="EMBL/GenBank/DDBJ databases">
        <title>Draft genome of Bosea thiooxidans.</title>
        <authorList>
            <person name="Wang X."/>
        </authorList>
    </citation>
    <scope>NUCLEOTIDE SEQUENCE [LARGE SCALE GENOMIC DNA]</scope>
    <source>
        <strain evidence="2 4">CGMCC 9174</strain>
    </source>
</reference>
<gene>
    <name evidence="2" type="ORF">ARD30_16570</name>
    <name evidence="3" type="ORF">SAMN05660750_00845</name>
</gene>
<keyword evidence="1" id="KW-0732">Signal</keyword>
<dbReference type="STRING" id="53254.SAMN05660750_00845"/>
<dbReference type="AlphaFoldDB" id="A0A0Q3I3R8"/>
<dbReference type="Proteomes" id="UP000051562">
    <property type="component" value="Unassembled WGS sequence"/>
</dbReference>
<organism evidence="2 4">
    <name type="scientific">Bosea thiooxidans</name>
    <dbReference type="NCBI Taxonomy" id="53254"/>
    <lineage>
        <taxon>Bacteria</taxon>
        <taxon>Pseudomonadati</taxon>
        <taxon>Pseudomonadota</taxon>
        <taxon>Alphaproteobacteria</taxon>
        <taxon>Hyphomicrobiales</taxon>
        <taxon>Boseaceae</taxon>
        <taxon>Bosea</taxon>
    </lineage>
</organism>
<dbReference type="SUPFAM" id="SSF117074">
    <property type="entry name" value="Hypothetical protein PA1324"/>
    <property type="match status" value="1"/>
</dbReference>
<dbReference type="Proteomes" id="UP000190130">
    <property type="component" value="Unassembled WGS sequence"/>
</dbReference>
<evidence type="ECO:0000313" key="3">
    <source>
        <dbReference type="EMBL" id="SKB46772.1"/>
    </source>
</evidence>
<dbReference type="EMBL" id="LMAR01000046">
    <property type="protein sequence ID" value="KQK29591.1"/>
    <property type="molecule type" value="Genomic_DNA"/>
</dbReference>
<dbReference type="RefSeq" id="WP_055729035.1">
    <property type="nucleotide sequence ID" value="NZ_FUYX01000002.1"/>
</dbReference>
<dbReference type="Gene3D" id="2.60.40.1120">
    <property type="entry name" value="Carboxypeptidase-like, regulatory domain"/>
    <property type="match status" value="1"/>
</dbReference>
<accession>A0A0Q3I3R8</accession>
<evidence type="ECO:0000313" key="2">
    <source>
        <dbReference type="EMBL" id="KQK29591.1"/>
    </source>
</evidence>
<reference evidence="3 5" key="2">
    <citation type="submission" date="2017-02" db="EMBL/GenBank/DDBJ databases">
        <authorList>
            <person name="Peterson S.W."/>
        </authorList>
    </citation>
    <scope>NUCLEOTIDE SEQUENCE [LARGE SCALE GENOMIC DNA]</scope>
    <source>
        <strain evidence="3 5">DSM 9653</strain>
    </source>
</reference>
<keyword evidence="4" id="KW-1185">Reference proteome</keyword>
<protein>
    <recommendedName>
        <fullName evidence="6">Carboxypeptidase regulatory-like domain-containing protein</fullName>
    </recommendedName>
</protein>
<sequence>MKTGIFAAAALAGAITAGCQASRPPATVAFSAEEAAFIRKPGAGTITGHAFRTKPSSVVVNAAGQVVRLVPATGFARERFAQLYGRNKYVPHRAYPADDAVDPAYADYTRTTKAEANGRFTFDKVAPGTYFVTTQVIWGDENAFTREGGSVYDSVTLTGKETEPVQVILSGN</sequence>
<feature type="chain" id="PRO_5014520359" description="Carboxypeptidase regulatory-like domain-containing protein" evidence="1">
    <location>
        <begin position="22"/>
        <end position="172"/>
    </location>
</feature>